<gene>
    <name evidence="2" type="primary">ATP14</name>
    <name evidence="2" type="ORF">OHC33_003887</name>
</gene>
<proteinExistence type="predicted"/>
<organism evidence="2 3">
    <name type="scientific">Knufia fluminis</name>
    <dbReference type="NCBI Taxonomy" id="191047"/>
    <lineage>
        <taxon>Eukaryota</taxon>
        <taxon>Fungi</taxon>
        <taxon>Dikarya</taxon>
        <taxon>Ascomycota</taxon>
        <taxon>Pezizomycotina</taxon>
        <taxon>Eurotiomycetes</taxon>
        <taxon>Chaetothyriomycetidae</taxon>
        <taxon>Chaetothyriales</taxon>
        <taxon>Trichomeriaceae</taxon>
        <taxon>Knufia</taxon>
    </lineage>
</organism>
<reference evidence="2 3" key="1">
    <citation type="submission" date="2022-12" db="EMBL/GenBank/DDBJ databases">
        <title>Genomic features and morphological characterization of a novel Knufia sp. strain isolated from spacecraft assembly facility.</title>
        <authorList>
            <person name="Teixeira M."/>
            <person name="Chander A.M."/>
            <person name="Stajich J.E."/>
            <person name="Venkateswaran K."/>
        </authorList>
    </citation>
    <scope>NUCLEOTIDE SEQUENCE [LARGE SCALE GENOMIC DNA]</scope>
    <source>
        <strain evidence="2 3">FJI-L2-BK-P2</strain>
    </source>
</reference>
<dbReference type="AlphaFoldDB" id="A0AAN8IPL6"/>
<feature type="region of interest" description="Disordered" evidence="1">
    <location>
        <begin position="53"/>
        <end position="82"/>
    </location>
</feature>
<dbReference type="EMBL" id="JAKLMC020000007">
    <property type="protein sequence ID" value="KAK5955207.1"/>
    <property type="molecule type" value="Genomic_DNA"/>
</dbReference>
<accession>A0AAN8IPL6</accession>
<evidence type="ECO:0000313" key="2">
    <source>
        <dbReference type="EMBL" id="KAK5955207.1"/>
    </source>
</evidence>
<name>A0AAN8IPL6_9EURO</name>
<protein>
    <submittedName>
        <fullName evidence="2">ATP synthase F0 subcomplex subunit H atp14</fullName>
    </submittedName>
</protein>
<evidence type="ECO:0000313" key="3">
    <source>
        <dbReference type="Proteomes" id="UP001316803"/>
    </source>
</evidence>
<dbReference type="Proteomes" id="UP001316803">
    <property type="component" value="Unassembled WGS sequence"/>
</dbReference>
<evidence type="ECO:0000256" key="1">
    <source>
        <dbReference type="SAM" id="MobiDB-lite"/>
    </source>
</evidence>
<dbReference type="PANTHER" id="PTHR28207:SF1">
    <property type="entry name" value="ATP SYNTHASE SUBUNIT H, MITOCHONDRIAL"/>
    <property type="match status" value="1"/>
</dbReference>
<sequence length="129" mass="14278">MSRSLRVTSSLAARLSSRGVYAPQRSFAVYAAARKPDLIQDMYLKSLREYKAPPQKASDAEGHVQKFNPPAPPKSPEETNLANDMKAYEDSVVEIEGQASAGEAQEPEEDYFEDLKHIDGKLSTGETHH</sequence>
<feature type="compositionally biased region" description="Basic and acidic residues" evidence="1">
    <location>
        <begin position="113"/>
        <end position="129"/>
    </location>
</feature>
<dbReference type="Pfam" id="PF10775">
    <property type="entry name" value="ATP_sub_h"/>
    <property type="match status" value="1"/>
</dbReference>
<feature type="region of interest" description="Disordered" evidence="1">
    <location>
        <begin position="97"/>
        <end position="129"/>
    </location>
</feature>
<dbReference type="GO" id="GO:0046933">
    <property type="term" value="F:proton-transporting ATP synthase activity, rotational mechanism"/>
    <property type="evidence" value="ECO:0007669"/>
    <property type="project" value="TreeGrafter"/>
</dbReference>
<dbReference type="PANTHER" id="PTHR28207">
    <property type="entry name" value="ATP SYNTHASE SUBUNIT H, MITOCHONDRIAL"/>
    <property type="match status" value="1"/>
</dbReference>
<keyword evidence="3" id="KW-1185">Reference proteome</keyword>
<comment type="caution">
    <text evidence="2">The sequence shown here is derived from an EMBL/GenBank/DDBJ whole genome shotgun (WGS) entry which is preliminary data.</text>
</comment>
<dbReference type="InterPro" id="IPR019711">
    <property type="entry name" value="ATP_synth_F0_suH"/>
</dbReference>